<dbReference type="InterPro" id="IPR039425">
    <property type="entry name" value="RNA_pol_sigma-70-like"/>
</dbReference>
<organism evidence="7 8">
    <name type="scientific">Lacibacter luteus</name>
    <dbReference type="NCBI Taxonomy" id="2508719"/>
    <lineage>
        <taxon>Bacteria</taxon>
        <taxon>Pseudomonadati</taxon>
        <taxon>Bacteroidota</taxon>
        <taxon>Chitinophagia</taxon>
        <taxon>Chitinophagales</taxon>
        <taxon>Chitinophagaceae</taxon>
        <taxon>Lacibacter</taxon>
    </lineage>
</organism>
<feature type="domain" description="RNA polymerase sigma-70 region 2" evidence="5">
    <location>
        <begin position="37"/>
        <end position="102"/>
    </location>
</feature>
<dbReference type="InterPro" id="IPR014284">
    <property type="entry name" value="RNA_pol_sigma-70_dom"/>
</dbReference>
<dbReference type="NCBIfam" id="TIGR02985">
    <property type="entry name" value="Sig70_bacteroi1"/>
    <property type="match status" value="1"/>
</dbReference>
<sequence length="207" mass="23612">MVTDFSNFTSVDTVALYTDEYLLQQIAAGDRDAFSTLYNRYWDELFTTAAKVLRGTEEAEDVLQDVFLSFWKRRNELNINGSLAAYLHTSVRYKAIHYIEKNITRRDYLALLTNVAVETLPPDSELQLQFKEVQQLISNAVAEMPPKMQEVYKLSRQQYLSHQEIADKLGISAETVKKHIQHALAMIKTALSKSSVPVSVLLGCLFK</sequence>
<evidence type="ECO:0000256" key="1">
    <source>
        <dbReference type="ARBA" id="ARBA00010641"/>
    </source>
</evidence>
<dbReference type="PANTHER" id="PTHR43133">
    <property type="entry name" value="RNA POLYMERASE ECF-TYPE SIGMA FACTO"/>
    <property type="match status" value="1"/>
</dbReference>
<keyword evidence="3" id="KW-0731">Sigma factor</keyword>
<evidence type="ECO:0000313" key="8">
    <source>
        <dbReference type="Proteomes" id="UP000290204"/>
    </source>
</evidence>
<dbReference type="Pfam" id="PF08281">
    <property type="entry name" value="Sigma70_r4_2"/>
    <property type="match status" value="1"/>
</dbReference>
<evidence type="ECO:0000259" key="6">
    <source>
        <dbReference type="Pfam" id="PF08281"/>
    </source>
</evidence>
<dbReference type="InterPro" id="IPR013324">
    <property type="entry name" value="RNA_pol_sigma_r3/r4-like"/>
</dbReference>
<proteinExistence type="inferred from homology"/>
<dbReference type="Proteomes" id="UP000290204">
    <property type="component" value="Unassembled WGS sequence"/>
</dbReference>
<dbReference type="InterPro" id="IPR007627">
    <property type="entry name" value="RNA_pol_sigma70_r2"/>
</dbReference>
<dbReference type="GO" id="GO:0006352">
    <property type="term" value="P:DNA-templated transcription initiation"/>
    <property type="evidence" value="ECO:0007669"/>
    <property type="project" value="InterPro"/>
</dbReference>
<dbReference type="Pfam" id="PF04542">
    <property type="entry name" value="Sigma70_r2"/>
    <property type="match status" value="1"/>
</dbReference>
<accession>A0A4V1M763</accession>
<evidence type="ECO:0000313" key="7">
    <source>
        <dbReference type="EMBL" id="RXK58440.1"/>
    </source>
</evidence>
<name>A0A4V1M763_9BACT</name>
<dbReference type="InterPro" id="IPR013249">
    <property type="entry name" value="RNA_pol_sigma70_r4_t2"/>
</dbReference>
<reference evidence="7 8" key="1">
    <citation type="submission" date="2019-01" db="EMBL/GenBank/DDBJ databases">
        <title>Lacibacter sp. strain TTM-7.</title>
        <authorList>
            <person name="Chen W.-M."/>
        </authorList>
    </citation>
    <scope>NUCLEOTIDE SEQUENCE [LARGE SCALE GENOMIC DNA]</scope>
    <source>
        <strain evidence="7 8">TTM-7</strain>
    </source>
</reference>
<keyword evidence="4" id="KW-0804">Transcription</keyword>
<feature type="domain" description="RNA polymerase sigma factor 70 region 4 type 2" evidence="6">
    <location>
        <begin position="135"/>
        <end position="185"/>
    </location>
</feature>
<keyword evidence="8" id="KW-1185">Reference proteome</keyword>
<dbReference type="CDD" id="cd06171">
    <property type="entry name" value="Sigma70_r4"/>
    <property type="match status" value="1"/>
</dbReference>
<dbReference type="InterPro" id="IPR036388">
    <property type="entry name" value="WH-like_DNA-bd_sf"/>
</dbReference>
<protein>
    <submittedName>
        <fullName evidence="7">RNA polymerase sigma-70 factor</fullName>
    </submittedName>
</protein>
<keyword evidence="2" id="KW-0805">Transcription regulation</keyword>
<evidence type="ECO:0000259" key="5">
    <source>
        <dbReference type="Pfam" id="PF04542"/>
    </source>
</evidence>
<dbReference type="GO" id="GO:0003677">
    <property type="term" value="F:DNA binding"/>
    <property type="evidence" value="ECO:0007669"/>
    <property type="project" value="InterPro"/>
</dbReference>
<dbReference type="OrthoDB" id="659569at2"/>
<gene>
    <name evidence="7" type="ORF">ESA94_17540</name>
</gene>
<dbReference type="SUPFAM" id="SSF88659">
    <property type="entry name" value="Sigma3 and sigma4 domains of RNA polymerase sigma factors"/>
    <property type="match status" value="1"/>
</dbReference>
<evidence type="ECO:0000256" key="4">
    <source>
        <dbReference type="ARBA" id="ARBA00023163"/>
    </source>
</evidence>
<dbReference type="PANTHER" id="PTHR43133:SF46">
    <property type="entry name" value="RNA POLYMERASE SIGMA-70 FACTOR ECF SUBFAMILY"/>
    <property type="match status" value="1"/>
</dbReference>
<dbReference type="EMBL" id="SDHW01000006">
    <property type="protein sequence ID" value="RXK58440.1"/>
    <property type="molecule type" value="Genomic_DNA"/>
</dbReference>
<dbReference type="AlphaFoldDB" id="A0A4V1M763"/>
<dbReference type="SUPFAM" id="SSF88946">
    <property type="entry name" value="Sigma2 domain of RNA polymerase sigma factors"/>
    <property type="match status" value="1"/>
</dbReference>
<dbReference type="RefSeq" id="WP_129132241.1">
    <property type="nucleotide sequence ID" value="NZ_SDHW01000006.1"/>
</dbReference>
<evidence type="ECO:0000256" key="3">
    <source>
        <dbReference type="ARBA" id="ARBA00023082"/>
    </source>
</evidence>
<evidence type="ECO:0000256" key="2">
    <source>
        <dbReference type="ARBA" id="ARBA00023015"/>
    </source>
</evidence>
<comment type="caution">
    <text evidence="7">The sequence shown here is derived from an EMBL/GenBank/DDBJ whole genome shotgun (WGS) entry which is preliminary data.</text>
</comment>
<dbReference type="InterPro" id="IPR014327">
    <property type="entry name" value="RNA_pol_sigma70_bacteroid"/>
</dbReference>
<dbReference type="Gene3D" id="1.10.10.10">
    <property type="entry name" value="Winged helix-like DNA-binding domain superfamily/Winged helix DNA-binding domain"/>
    <property type="match status" value="1"/>
</dbReference>
<dbReference type="InterPro" id="IPR013325">
    <property type="entry name" value="RNA_pol_sigma_r2"/>
</dbReference>
<comment type="similarity">
    <text evidence="1">Belongs to the sigma-70 factor family. ECF subfamily.</text>
</comment>
<dbReference type="GO" id="GO:0016987">
    <property type="term" value="F:sigma factor activity"/>
    <property type="evidence" value="ECO:0007669"/>
    <property type="project" value="UniProtKB-KW"/>
</dbReference>
<dbReference type="NCBIfam" id="TIGR02937">
    <property type="entry name" value="sigma70-ECF"/>
    <property type="match status" value="1"/>
</dbReference>
<dbReference type="Gene3D" id="1.10.1740.10">
    <property type="match status" value="1"/>
</dbReference>